<name>A0A2V4EQW3_9GAMM</name>
<comment type="caution">
    <text evidence="2">The sequence shown here is derived from an EMBL/GenBank/DDBJ whole genome shotgun (WGS) entry which is preliminary data.</text>
</comment>
<evidence type="ECO:0000313" key="2">
    <source>
        <dbReference type="EMBL" id="PXZ06888.1"/>
    </source>
</evidence>
<accession>A0A2V4EQW3</accession>
<dbReference type="AlphaFoldDB" id="A0A2V4EQW3"/>
<feature type="domain" description="Barstar (barnase inhibitor)" evidence="1">
    <location>
        <begin position="19"/>
        <end position="68"/>
    </location>
</feature>
<protein>
    <recommendedName>
        <fullName evidence="1">Barstar (barnase inhibitor) domain-containing protein</fullName>
    </recommendedName>
</protein>
<organism evidence="2 3">
    <name type="scientific">Gilliamella apicola</name>
    <dbReference type="NCBI Taxonomy" id="1196095"/>
    <lineage>
        <taxon>Bacteria</taxon>
        <taxon>Pseudomonadati</taxon>
        <taxon>Pseudomonadota</taxon>
        <taxon>Gammaproteobacteria</taxon>
        <taxon>Orbales</taxon>
        <taxon>Orbaceae</taxon>
        <taxon>Gilliamella</taxon>
    </lineage>
</organism>
<reference evidence="2 3" key="1">
    <citation type="submission" date="2018-05" db="EMBL/GenBank/DDBJ databases">
        <title>Reference genomes for bee gut microbiota database.</title>
        <authorList>
            <person name="Ellegaard K.M."/>
        </authorList>
    </citation>
    <scope>NUCLEOTIDE SEQUENCE [LARGE SCALE GENOMIC DNA]</scope>
    <source>
        <strain evidence="2 3">ESL0182</strain>
    </source>
</reference>
<evidence type="ECO:0000259" key="1">
    <source>
        <dbReference type="Pfam" id="PF01337"/>
    </source>
</evidence>
<dbReference type="OrthoDB" id="2086389at2"/>
<sequence length="95" mass="11276">MNAIIIAFKIPKNIFTNTNSIDAYNDWIRDLTWIDQYDGYILIIENFEQMMSSYPKEKGIIMDEFRETIYPFWQDEVLHTVVDGKAKGFFVLLID</sequence>
<dbReference type="EMBL" id="QGLR01000011">
    <property type="protein sequence ID" value="PXZ06888.1"/>
    <property type="molecule type" value="Genomic_DNA"/>
</dbReference>
<dbReference type="Pfam" id="PF01337">
    <property type="entry name" value="Barstar"/>
    <property type="match status" value="1"/>
</dbReference>
<dbReference type="InterPro" id="IPR000468">
    <property type="entry name" value="Barstar"/>
</dbReference>
<keyword evidence="3" id="KW-1185">Reference proteome</keyword>
<gene>
    <name evidence="2" type="ORF">DKK70_09515</name>
</gene>
<dbReference type="Proteomes" id="UP000247932">
    <property type="component" value="Unassembled WGS sequence"/>
</dbReference>
<proteinExistence type="predicted"/>
<evidence type="ECO:0000313" key="3">
    <source>
        <dbReference type="Proteomes" id="UP000247932"/>
    </source>
</evidence>